<dbReference type="InterPro" id="IPR014044">
    <property type="entry name" value="CAP_dom"/>
</dbReference>
<dbReference type="Gene3D" id="3.40.33.10">
    <property type="entry name" value="CAP"/>
    <property type="match status" value="1"/>
</dbReference>
<dbReference type="Proteomes" id="UP000238157">
    <property type="component" value="Unassembled WGS sequence"/>
</dbReference>
<keyword evidence="4" id="KW-1185">Reference proteome</keyword>
<organism evidence="3 4">
    <name type="scientific">Mongoliibacter ruber</name>
    <dbReference type="NCBI Taxonomy" id="1750599"/>
    <lineage>
        <taxon>Bacteria</taxon>
        <taxon>Pseudomonadati</taxon>
        <taxon>Bacteroidota</taxon>
        <taxon>Cytophagia</taxon>
        <taxon>Cytophagales</taxon>
        <taxon>Cyclobacteriaceae</taxon>
        <taxon>Mongoliibacter</taxon>
    </lineage>
</organism>
<dbReference type="AlphaFoldDB" id="A0A2T0WW93"/>
<gene>
    <name evidence="3" type="ORF">CLW00_101539</name>
</gene>
<evidence type="ECO:0000256" key="1">
    <source>
        <dbReference type="SAM" id="MobiDB-lite"/>
    </source>
</evidence>
<dbReference type="PANTHER" id="PTHR31157">
    <property type="entry name" value="SCP DOMAIN-CONTAINING PROTEIN"/>
    <property type="match status" value="1"/>
</dbReference>
<dbReference type="InterPro" id="IPR035940">
    <property type="entry name" value="CAP_sf"/>
</dbReference>
<evidence type="ECO:0000313" key="3">
    <source>
        <dbReference type="EMBL" id="PRY90864.1"/>
    </source>
</evidence>
<dbReference type="SUPFAM" id="SSF55797">
    <property type="entry name" value="PR-1-like"/>
    <property type="match status" value="1"/>
</dbReference>
<feature type="compositionally biased region" description="Polar residues" evidence="1">
    <location>
        <begin position="39"/>
        <end position="53"/>
    </location>
</feature>
<dbReference type="PANTHER" id="PTHR31157:SF1">
    <property type="entry name" value="SCP DOMAIN-CONTAINING PROTEIN"/>
    <property type="match status" value="1"/>
</dbReference>
<sequence>MSVLTKLTEILKNFISINSLFLSFCLFFALHSCKSTESQTQGLEITSSEQIRGQQAGKKPRANSKSSARELNPTPPPVDPGSTGKSEYLTELLSPINSERANGRNCGNEIFDPASKLDWNNDLALAALEHAADLSYHSGMRGHVGSDSSRVIERIRRHTTEFNNFAENVVMGRIQTENTVTVFLNSPGHCRNIMNHVYTHFGAARHYNPETGRTATVYKFGRKRGADTGPRRERKFIKVKEEY</sequence>
<dbReference type="OrthoDB" id="982527at2"/>
<evidence type="ECO:0000313" key="4">
    <source>
        <dbReference type="Proteomes" id="UP000238157"/>
    </source>
</evidence>
<reference evidence="3 4" key="1">
    <citation type="submission" date="2018-03" db="EMBL/GenBank/DDBJ databases">
        <title>Genomic Encyclopedia of Archaeal and Bacterial Type Strains, Phase II (KMG-II): from individual species to whole genera.</title>
        <authorList>
            <person name="Goeker M."/>
        </authorList>
    </citation>
    <scope>NUCLEOTIDE SEQUENCE [LARGE SCALE GENOMIC DNA]</scope>
    <source>
        <strain evidence="3 4">DSM 27929</strain>
    </source>
</reference>
<accession>A0A2T0WW93</accession>
<comment type="caution">
    <text evidence="3">The sequence shown here is derived from an EMBL/GenBank/DDBJ whole genome shotgun (WGS) entry which is preliminary data.</text>
</comment>
<name>A0A2T0WW93_9BACT</name>
<dbReference type="EMBL" id="PVTR01000001">
    <property type="protein sequence ID" value="PRY90864.1"/>
    <property type="molecule type" value="Genomic_DNA"/>
</dbReference>
<dbReference type="Pfam" id="PF00188">
    <property type="entry name" value="CAP"/>
    <property type="match status" value="1"/>
</dbReference>
<evidence type="ECO:0000259" key="2">
    <source>
        <dbReference type="Pfam" id="PF00188"/>
    </source>
</evidence>
<feature type="domain" description="SCP" evidence="2">
    <location>
        <begin position="114"/>
        <end position="213"/>
    </location>
</feature>
<protein>
    <submittedName>
        <fullName evidence="3">Uncharacterized protein YkwD</fullName>
    </submittedName>
</protein>
<proteinExistence type="predicted"/>
<feature type="region of interest" description="Disordered" evidence="1">
    <location>
        <begin position="39"/>
        <end position="86"/>
    </location>
</feature>
<dbReference type="CDD" id="cd05379">
    <property type="entry name" value="CAP_bacterial"/>
    <property type="match status" value="1"/>
</dbReference>